<dbReference type="InterPro" id="IPR050708">
    <property type="entry name" value="T6SS_VgrG/RHS"/>
</dbReference>
<dbReference type="PANTHER" id="PTHR32305">
    <property type="match status" value="1"/>
</dbReference>
<dbReference type="EMBL" id="FOSR01000016">
    <property type="protein sequence ID" value="SFL15003.1"/>
    <property type="molecule type" value="Genomic_DNA"/>
</dbReference>
<dbReference type="InterPro" id="IPR022385">
    <property type="entry name" value="Rhs_assc_core"/>
</dbReference>
<evidence type="ECO:0000313" key="4">
    <source>
        <dbReference type="Proteomes" id="UP000198725"/>
    </source>
</evidence>
<dbReference type="AlphaFoldDB" id="A0A1I4FC00"/>
<evidence type="ECO:0000259" key="2">
    <source>
        <dbReference type="Pfam" id="PF25023"/>
    </source>
</evidence>
<accession>A0A1I4FC00</accession>
<keyword evidence="4" id="KW-1185">Reference proteome</keyword>
<dbReference type="InterPro" id="IPR056823">
    <property type="entry name" value="TEN-like_YD-shell"/>
</dbReference>
<evidence type="ECO:0000256" key="1">
    <source>
        <dbReference type="ARBA" id="ARBA00022737"/>
    </source>
</evidence>
<dbReference type="Proteomes" id="UP000198725">
    <property type="component" value="Unassembled WGS sequence"/>
</dbReference>
<protein>
    <submittedName>
        <fullName evidence="3">RHS repeat-associated core domain-containing protein</fullName>
    </submittedName>
</protein>
<dbReference type="PANTHER" id="PTHR32305:SF15">
    <property type="entry name" value="PROTEIN RHSA-RELATED"/>
    <property type="match status" value="1"/>
</dbReference>
<name>A0A1I4FC00_9GAMM</name>
<evidence type="ECO:0000313" key="3">
    <source>
        <dbReference type="EMBL" id="SFL15003.1"/>
    </source>
</evidence>
<reference evidence="4" key="1">
    <citation type="submission" date="2016-10" db="EMBL/GenBank/DDBJ databases">
        <authorList>
            <person name="Varghese N."/>
            <person name="Submissions S."/>
        </authorList>
    </citation>
    <scope>NUCLEOTIDE SEQUENCE [LARGE SCALE GENOMIC DNA]</scope>
    <source>
        <strain evidence="4">MO64</strain>
    </source>
</reference>
<dbReference type="Gene3D" id="2.180.10.10">
    <property type="entry name" value="RHS repeat-associated core"/>
    <property type="match status" value="1"/>
</dbReference>
<keyword evidence="1" id="KW-0677">Repeat</keyword>
<feature type="domain" description="Teneurin-like YD-shell" evidence="2">
    <location>
        <begin position="6"/>
        <end position="95"/>
    </location>
</feature>
<gene>
    <name evidence="3" type="ORF">SAMN05192579_11664</name>
</gene>
<organism evidence="3 4">
    <name type="scientific">Rhodanobacter glycinis</name>
    <dbReference type="NCBI Taxonomy" id="582702"/>
    <lineage>
        <taxon>Bacteria</taxon>
        <taxon>Pseudomonadati</taxon>
        <taxon>Pseudomonadota</taxon>
        <taxon>Gammaproteobacteria</taxon>
        <taxon>Lysobacterales</taxon>
        <taxon>Rhodanobacteraceae</taxon>
        <taxon>Rhodanobacter</taxon>
    </lineage>
</organism>
<dbReference type="NCBIfam" id="TIGR03696">
    <property type="entry name" value="Rhs_assc_core"/>
    <property type="match status" value="1"/>
</dbReference>
<proteinExistence type="predicted"/>
<dbReference type="Pfam" id="PF25023">
    <property type="entry name" value="TEN_YD-shell"/>
    <property type="match status" value="1"/>
</dbReference>
<sequence>MCHRPAGTPLAEADAQGHITARFDYSPYGSIALGTAPNGPGYTGHVNDPETGLVYMQQRYDDPSGGRFLSPDPVGVSPGNVYSFNRYAYADNNPINRTDPDGRDSVGEIIDENAQASANAGNHLATYGWAFAGAVWSALGAEPVSQVADKGTGAGTGNIVMAAVTIATLGKGEEAANVAKGVAEVTEDVAKDAGTLYHYTDAEGASAIKSSGVIKPDSSGRVFLTTDKIASKDANNALFMGQGGSNRLLRMSISKLQR</sequence>
<dbReference type="RefSeq" id="WP_092704990.1">
    <property type="nucleotide sequence ID" value="NZ_FOSR01000016.1"/>
</dbReference>